<dbReference type="AlphaFoldDB" id="A0A367L9J2"/>
<feature type="transmembrane region" description="Helical" evidence="1">
    <location>
        <begin position="36"/>
        <end position="65"/>
    </location>
</feature>
<accession>A0A367L9J2</accession>
<sequence length="130" mass="14312">MQLIQIEQSARVDYGAALEFASIRCGFGRADVSSCFVFIFILIFPSCRSSFFLYAAPILFLHLFLSQHNDLHTYVSVHMTRSGAATRSVHMDDVHMLGEAGGRLSRPVSGRKGPKCLCYCAGSSNSIETL</sequence>
<protein>
    <submittedName>
        <fullName evidence="2">Uncharacterized protein</fullName>
    </submittedName>
</protein>
<proteinExistence type="predicted"/>
<evidence type="ECO:0000313" key="2">
    <source>
        <dbReference type="EMBL" id="RCI11101.1"/>
    </source>
</evidence>
<keyword evidence="1" id="KW-0812">Transmembrane</keyword>
<keyword evidence="1" id="KW-1133">Transmembrane helix</keyword>
<dbReference type="Proteomes" id="UP000253664">
    <property type="component" value="Unassembled WGS sequence"/>
</dbReference>
<dbReference type="EMBL" id="LKCN02000010">
    <property type="protein sequence ID" value="RCI11101.1"/>
    <property type="molecule type" value="Genomic_DNA"/>
</dbReference>
<keyword evidence="1" id="KW-0472">Membrane</keyword>
<organism evidence="2 3">
    <name type="scientific">Ophiocordyceps polyrhachis-furcata BCC 54312</name>
    <dbReference type="NCBI Taxonomy" id="1330021"/>
    <lineage>
        <taxon>Eukaryota</taxon>
        <taxon>Fungi</taxon>
        <taxon>Dikarya</taxon>
        <taxon>Ascomycota</taxon>
        <taxon>Pezizomycotina</taxon>
        <taxon>Sordariomycetes</taxon>
        <taxon>Hypocreomycetidae</taxon>
        <taxon>Hypocreales</taxon>
        <taxon>Ophiocordycipitaceae</taxon>
        <taxon>Ophiocordyceps</taxon>
    </lineage>
</organism>
<evidence type="ECO:0000313" key="3">
    <source>
        <dbReference type="Proteomes" id="UP000253664"/>
    </source>
</evidence>
<gene>
    <name evidence="2" type="ORF">L249_7139</name>
</gene>
<evidence type="ECO:0000256" key="1">
    <source>
        <dbReference type="SAM" id="Phobius"/>
    </source>
</evidence>
<keyword evidence="3" id="KW-1185">Reference proteome</keyword>
<name>A0A367L9J2_9HYPO</name>
<comment type="caution">
    <text evidence="2">The sequence shown here is derived from an EMBL/GenBank/DDBJ whole genome shotgun (WGS) entry which is preliminary data.</text>
</comment>
<reference evidence="2 3" key="1">
    <citation type="journal article" date="2015" name="BMC Genomics">
        <title>Insights from the genome of Ophiocordyceps polyrhachis-furcata to pathogenicity and host specificity in insect fungi.</title>
        <authorList>
            <person name="Wichadakul D."/>
            <person name="Kobmoo N."/>
            <person name="Ingsriswang S."/>
            <person name="Tangphatsornruang S."/>
            <person name="Chantasingh D."/>
            <person name="Luangsa-ard J.J."/>
            <person name="Eurwilaichitr L."/>
        </authorList>
    </citation>
    <scope>NUCLEOTIDE SEQUENCE [LARGE SCALE GENOMIC DNA]</scope>
    <source>
        <strain evidence="2 3">BCC 54312</strain>
    </source>
</reference>